<dbReference type="PRINTS" id="PR00419">
    <property type="entry name" value="ADXRDTASE"/>
</dbReference>
<organism evidence="2 3">
    <name type="scientific">Actinokineospora guangxiensis</name>
    <dbReference type="NCBI Taxonomy" id="1490288"/>
    <lineage>
        <taxon>Bacteria</taxon>
        <taxon>Bacillati</taxon>
        <taxon>Actinomycetota</taxon>
        <taxon>Actinomycetes</taxon>
        <taxon>Pseudonocardiales</taxon>
        <taxon>Pseudonocardiaceae</taxon>
        <taxon>Actinokineospora</taxon>
    </lineage>
</organism>
<dbReference type="InterPro" id="IPR036188">
    <property type="entry name" value="FAD/NAD-bd_sf"/>
</dbReference>
<keyword evidence="3" id="KW-1185">Reference proteome</keyword>
<dbReference type="SUPFAM" id="SSF51905">
    <property type="entry name" value="FAD/NAD(P)-binding domain"/>
    <property type="match status" value="1"/>
</dbReference>
<sequence>MHVAIVGAGLAGLSAADVLNRAGVRITVLEAGDEVGGRVRTDTVEGLRLDRGFQILLPAYPEVASRVDLAALDPRPLRRGAFVAHGGRRDLLADPRGGPAAWQGALHQTVLGAKDLAALGALTVRDWLAPADLLRRAVDRTTRADLARRGLSQDAIERVMLPFLAGVFLEPELTTSSRFFHLVWRCFARGGAVLPADGMVALPRQFAARLPAGALRLNSAVEEVLPDGVRLAGGERVTADAVVVATDGDTAHRLVPACPAPRWHGVTTWYFRPPESPLRDPALVVDADSGPLVNALALPGPVVQGSTVDFEATESDVRAHLGRLFRADAAGWDLLARYPIPRALPAMAAPHPMRRRTRFGERLHVCGDHRDTSSIQGALVSGRRVAEALLAG</sequence>
<name>A0ABW0ELK0_9PSEU</name>
<dbReference type="Gene3D" id="3.50.50.60">
    <property type="entry name" value="FAD/NAD(P)-binding domain"/>
    <property type="match status" value="1"/>
</dbReference>
<dbReference type="RefSeq" id="WP_378244379.1">
    <property type="nucleotide sequence ID" value="NZ_JBHSKF010000002.1"/>
</dbReference>
<keyword evidence="2" id="KW-0560">Oxidoreductase</keyword>
<dbReference type="Proteomes" id="UP001596157">
    <property type="component" value="Unassembled WGS sequence"/>
</dbReference>
<dbReference type="Pfam" id="PF01593">
    <property type="entry name" value="Amino_oxidase"/>
    <property type="match status" value="1"/>
</dbReference>
<dbReference type="PANTHER" id="PTHR42841">
    <property type="entry name" value="AMINE OXIDASE"/>
    <property type="match status" value="1"/>
</dbReference>
<reference evidence="3" key="1">
    <citation type="journal article" date="2019" name="Int. J. Syst. Evol. Microbiol.">
        <title>The Global Catalogue of Microorganisms (GCM) 10K type strain sequencing project: providing services to taxonomists for standard genome sequencing and annotation.</title>
        <authorList>
            <consortium name="The Broad Institute Genomics Platform"/>
            <consortium name="The Broad Institute Genome Sequencing Center for Infectious Disease"/>
            <person name="Wu L."/>
            <person name="Ma J."/>
        </authorList>
    </citation>
    <scope>NUCLEOTIDE SEQUENCE [LARGE SCALE GENOMIC DNA]</scope>
    <source>
        <strain evidence="3">CCUG 59778</strain>
    </source>
</reference>
<dbReference type="GO" id="GO:0016491">
    <property type="term" value="F:oxidoreductase activity"/>
    <property type="evidence" value="ECO:0007669"/>
    <property type="project" value="UniProtKB-KW"/>
</dbReference>
<evidence type="ECO:0000313" key="3">
    <source>
        <dbReference type="Proteomes" id="UP001596157"/>
    </source>
</evidence>
<dbReference type="EC" id="1.-.-.-" evidence="2"/>
<feature type="domain" description="Amine oxidase" evidence="1">
    <location>
        <begin position="10"/>
        <end position="263"/>
    </location>
</feature>
<accession>A0ABW0ELK0</accession>
<dbReference type="InterPro" id="IPR002937">
    <property type="entry name" value="Amino_oxidase"/>
</dbReference>
<gene>
    <name evidence="2" type="ORF">ACFPM7_05225</name>
</gene>
<evidence type="ECO:0000259" key="1">
    <source>
        <dbReference type="Pfam" id="PF01593"/>
    </source>
</evidence>
<proteinExistence type="predicted"/>
<dbReference type="EMBL" id="JBHSKF010000002">
    <property type="protein sequence ID" value="MFC5286445.1"/>
    <property type="molecule type" value="Genomic_DNA"/>
</dbReference>
<comment type="caution">
    <text evidence="2">The sequence shown here is derived from an EMBL/GenBank/DDBJ whole genome shotgun (WGS) entry which is preliminary data.</text>
</comment>
<evidence type="ECO:0000313" key="2">
    <source>
        <dbReference type="EMBL" id="MFC5286445.1"/>
    </source>
</evidence>
<protein>
    <submittedName>
        <fullName evidence="2">NAD(P)/FAD-dependent oxidoreductase</fullName>
        <ecNumber evidence="2">1.-.-.-</ecNumber>
    </submittedName>
</protein>